<dbReference type="Gene3D" id="2.40.30.20">
    <property type="match status" value="1"/>
</dbReference>
<keyword evidence="1" id="KW-0732">Signal</keyword>
<gene>
    <name evidence="3" type="ORF">RPMA_18285</name>
</gene>
<feature type="domain" description="F5/8 type C" evidence="2">
    <location>
        <begin position="504"/>
        <end position="658"/>
    </location>
</feature>
<organism evidence="3 4">
    <name type="scientific">Tardiphaga alba</name>
    <dbReference type="NCBI Taxonomy" id="340268"/>
    <lineage>
        <taxon>Bacteria</taxon>
        <taxon>Pseudomonadati</taxon>
        <taxon>Pseudomonadota</taxon>
        <taxon>Alphaproteobacteria</taxon>
        <taxon>Hyphomicrobiales</taxon>
        <taxon>Nitrobacteraceae</taxon>
        <taxon>Tardiphaga</taxon>
    </lineage>
</organism>
<evidence type="ECO:0000313" key="3">
    <source>
        <dbReference type="EMBL" id="QUS40567.1"/>
    </source>
</evidence>
<feature type="chain" id="PRO_5046012812" description="F5/8 type C domain-containing protein" evidence="1">
    <location>
        <begin position="22"/>
        <end position="849"/>
    </location>
</feature>
<evidence type="ECO:0000313" key="4">
    <source>
        <dbReference type="Proteomes" id="UP000682843"/>
    </source>
</evidence>
<dbReference type="PROSITE" id="PS50022">
    <property type="entry name" value="FA58C_3"/>
    <property type="match status" value="1"/>
</dbReference>
<proteinExistence type="predicted"/>
<reference evidence="3 4" key="1">
    <citation type="submission" date="2019-02" db="EMBL/GenBank/DDBJ databases">
        <title>Emended description of the genus Rhodopseudomonas and description of Rhodopseudomonas albus sp. nov., a non-phototrophic, heavy-metal-tolerant bacterium isolated from garden soil.</title>
        <authorList>
            <person name="Bao Z."/>
            <person name="Cao W.W."/>
            <person name="Sato Y."/>
            <person name="Nishizawa T."/>
            <person name="Zhao J."/>
            <person name="Guo Y."/>
            <person name="Ohta H."/>
        </authorList>
    </citation>
    <scope>NUCLEOTIDE SEQUENCE [LARGE SCALE GENOMIC DNA]</scope>
    <source>
        <strain evidence="3 4">SK50-23</strain>
    </source>
</reference>
<evidence type="ECO:0000256" key="1">
    <source>
        <dbReference type="SAM" id="SignalP"/>
    </source>
</evidence>
<evidence type="ECO:0000259" key="2">
    <source>
        <dbReference type="PROSITE" id="PS50022"/>
    </source>
</evidence>
<dbReference type="EMBL" id="CP036498">
    <property type="protein sequence ID" value="QUS40567.1"/>
    <property type="molecule type" value="Genomic_DNA"/>
</dbReference>
<dbReference type="Proteomes" id="UP000682843">
    <property type="component" value="Chromosome"/>
</dbReference>
<keyword evidence="4" id="KW-1185">Reference proteome</keyword>
<dbReference type="SUPFAM" id="SSF49785">
    <property type="entry name" value="Galactose-binding domain-like"/>
    <property type="match status" value="1"/>
</dbReference>
<dbReference type="InterPro" id="IPR023366">
    <property type="entry name" value="ATP_synth_asu-like_sf"/>
</dbReference>
<dbReference type="Gene3D" id="2.60.120.260">
    <property type="entry name" value="Galactose-binding domain-like"/>
    <property type="match status" value="1"/>
</dbReference>
<protein>
    <recommendedName>
        <fullName evidence="2">F5/8 type C domain-containing protein</fullName>
    </recommendedName>
</protein>
<dbReference type="RefSeq" id="WP_211909149.1">
    <property type="nucleotide sequence ID" value="NZ_CP036498.1"/>
</dbReference>
<dbReference type="InterPro" id="IPR008979">
    <property type="entry name" value="Galactose-bd-like_sf"/>
</dbReference>
<dbReference type="InterPro" id="IPR000421">
    <property type="entry name" value="FA58C"/>
</dbReference>
<dbReference type="Pfam" id="PF00754">
    <property type="entry name" value="F5_F8_type_C"/>
    <property type="match status" value="1"/>
</dbReference>
<name>A0ABX8ABG3_9BRAD</name>
<accession>A0ABX8ABG3</accession>
<feature type="signal peptide" evidence="1">
    <location>
        <begin position="1"/>
        <end position="21"/>
    </location>
</feature>
<sequence>MTLRGFITIAAALLLATSAGAQTSPGTSPLSVPKGGSGLATLTQWGVVYGNGTAPAGVTPAGTSGQLFIGQTSAAPAWKTVTGDVTINQNGVTVIGTAKVVLSMLADGSGLGVLCRSANTAGVPAWCVAANDNEVFRRSGAAIGFGTIATGGIADDAVTNAKLRNSGALSLMGRAANTTGDPADISAVAGSSCVFRENANTIDCGQLLTAGLANNAVTNAKIRQGIARSVIGVTGNASANPDDIQGATDQVLRVNGAGTALGFGAIDLSKAAAATGVLQGTSMPALSGDISNSAGSTVTAIGAKKVLDAMFRDSGALSVMGRAANSGGTPADISAAPGSGCVFRENGNTIACGTLATAAYAANSVTNAKLDQMAQARVKGRASGAGTGDPVDLTPAQLTAIVDVMVGDSGSGGTKGLCPAPGAGDAAAGKFCKADGTWAVPAGGGGGGGTTDAERQNSLIDRINISKALGDATRHVNLWASGFKASDDTKRGINTIASANVDVSAAVASGYVAPTVTAGVNQLSGKTATTAGTVFSGAATNTNDGNTSTGIQWNIARNVAVGSAAIIKVDLGAAVSIASTRIFGETTIRMIASWKLQYSNDGVSYTDAVVIDTSSSASAWAPLANFGPISARYWQWIPNANGPDGNTFGFMELELNTAGITNPMTLVTAPQTADSTISNGRLLVQFDNSAAPTLNTDLVGKVSCKLNATTVTISNASPGVISQTSHGLSVNDPVYLTTSGTLPTGLSPSVGYFVKTVPNANSYTLSATPGGSAINTSSAGSGTHTANYFRWANASLSAPTSYSGVSSSNRKVAESVDQACVESGTTFVGRIDTLNSKMIPTHGLSVTVH</sequence>